<dbReference type="Proteomes" id="UP001530377">
    <property type="component" value="Unassembled WGS sequence"/>
</dbReference>
<keyword evidence="4" id="KW-1185">Reference proteome</keyword>
<feature type="region of interest" description="Disordered" evidence="2">
    <location>
        <begin position="164"/>
        <end position="227"/>
    </location>
</feature>
<dbReference type="Gene3D" id="1.20.5.490">
    <property type="entry name" value="Single helix bin"/>
    <property type="match status" value="1"/>
</dbReference>
<evidence type="ECO:0000313" key="4">
    <source>
        <dbReference type="Proteomes" id="UP001530377"/>
    </source>
</evidence>
<dbReference type="EMBL" id="JALLPB020000127">
    <property type="protein sequence ID" value="KAL3816902.1"/>
    <property type="molecule type" value="Genomic_DNA"/>
</dbReference>
<feature type="compositionally biased region" description="Basic and acidic residues" evidence="2">
    <location>
        <begin position="177"/>
        <end position="195"/>
    </location>
</feature>
<evidence type="ECO:0000256" key="1">
    <source>
        <dbReference type="SAM" id="Coils"/>
    </source>
</evidence>
<comment type="caution">
    <text evidence="3">The sequence shown here is derived from an EMBL/GenBank/DDBJ whole genome shotgun (WGS) entry which is preliminary data.</text>
</comment>
<feature type="coiled-coil region" evidence="1">
    <location>
        <begin position="568"/>
        <end position="627"/>
    </location>
</feature>
<gene>
    <name evidence="3" type="ORF">ACHAXA_006978</name>
</gene>
<accession>A0ABD3RXF7</accession>
<reference evidence="3 4" key="1">
    <citation type="submission" date="2024-10" db="EMBL/GenBank/DDBJ databases">
        <title>Updated reference genomes for cyclostephanoid diatoms.</title>
        <authorList>
            <person name="Roberts W.R."/>
            <person name="Alverson A.J."/>
        </authorList>
    </citation>
    <scope>NUCLEOTIDE SEQUENCE [LARGE SCALE GENOMIC DNA]</scope>
    <source>
        <strain evidence="3 4">AJA228-03</strain>
    </source>
</reference>
<feature type="region of interest" description="Disordered" evidence="2">
    <location>
        <begin position="709"/>
        <end position="741"/>
    </location>
</feature>
<feature type="coiled-coil region" evidence="1">
    <location>
        <begin position="258"/>
        <end position="370"/>
    </location>
</feature>
<protein>
    <submittedName>
        <fullName evidence="3">Uncharacterized protein</fullName>
    </submittedName>
</protein>
<sequence>MTPGNPFLDDDISLLSGDGTTMASRNNIGRTAVRPQPRPTQERMRSLPSSLSPKTGGDDAAASPTAAASMRPTTTRSRSNMRQRLKLRLPHFSNMNLNSDDISVTDSICSGVIREFANAKALARTTRSKIESKIAKIDNKIAANGGRSDGYGTASATTTTAAEEEAAHSHVNSPDPPVDKPGNRGEVIDVIRDSDLPDFNRTNTTDTNISSMHTNSSRGITDDDDGSHDDIMRDIVVDDENSDHLDADGARLSREQRKERVRERLVRYKRDHGRLQATCVALEAALAKTSRKLREVDSNAAIRIEALESEVREAREQGETTRTSQEACIKELGKKLIRQAHVIKKQRDAVEQYKIQLEAMAEEMAMQDERDSRREEDVRRLEDMLENSRDGQDRMQAMLQENIEEMVELKSDVERDAKNIMELEYNLGQKEAMLNRVARDLAEKTERICELEQQLEDKTFEVDSAMKQLVESKESAEVMRQQFEAAAKEIEDMKCKFSGWGESKTTEGANEEATTVARSPHSFKRSSFSQVDVTNKIDKPPPLVEDDEVENNMKEAFASELQAKDATIRTLDEECKEKDETINALRSDMVKMSSTYKQDSYLKRKEIAKLKQQNAEYALKLRALEKAFQCVNATGNMTTVGTKDGTKFLSHSPHGGVGGCGGGGAASLHDNSAIPESHSGKQGKAAAVSARRGGLKLWRDSKVVQQANFFDDDAVSDRASSHGASDRGGSSGGKGEDPEEC</sequence>
<organism evidence="3 4">
    <name type="scientific">Cyclostephanos tholiformis</name>
    <dbReference type="NCBI Taxonomy" id="382380"/>
    <lineage>
        <taxon>Eukaryota</taxon>
        <taxon>Sar</taxon>
        <taxon>Stramenopiles</taxon>
        <taxon>Ochrophyta</taxon>
        <taxon>Bacillariophyta</taxon>
        <taxon>Coscinodiscophyceae</taxon>
        <taxon>Thalassiosirophycidae</taxon>
        <taxon>Stephanodiscales</taxon>
        <taxon>Stephanodiscaceae</taxon>
        <taxon>Cyclostephanos</taxon>
    </lineage>
</organism>
<keyword evidence="1" id="KW-0175">Coiled coil</keyword>
<name>A0ABD3RXF7_9STRA</name>
<feature type="region of interest" description="Disordered" evidence="2">
    <location>
        <begin position="1"/>
        <end position="81"/>
    </location>
</feature>
<feature type="compositionally biased region" description="Polar residues" evidence="2">
    <location>
        <begin position="200"/>
        <end position="219"/>
    </location>
</feature>
<dbReference type="AlphaFoldDB" id="A0ABD3RXF7"/>
<feature type="compositionally biased region" description="Low complexity" evidence="2">
    <location>
        <begin position="60"/>
        <end position="78"/>
    </location>
</feature>
<evidence type="ECO:0000313" key="3">
    <source>
        <dbReference type="EMBL" id="KAL3816902.1"/>
    </source>
</evidence>
<proteinExistence type="predicted"/>
<evidence type="ECO:0000256" key="2">
    <source>
        <dbReference type="SAM" id="MobiDB-lite"/>
    </source>
</evidence>